<keyword evidence="3" id="KW-1185">Reference proteome</keyword>
<sequence>MKYILFIFISLISFNLPEIVNAQNDNLNDYTKRENFVFPGKQFSGIEVNNEHGNITISANTADTFQVKILISVKGTEEEFASEILDKINIRKSERGQNLYLRTDFGDSFQPNHPFSIHYDIQMPAQKALDIKNRFGDISINSISGNQTIKLEYGQLVQKGIATIDSLNCDLSFVDAEFVNIRNAKLDLYNVNAQTKSIIDGEISGKYCQIDLLNAGKIKIKTSTSRFSIGSIKRLSLKGDFCFTSIKNLSDTGDIEIANGLLIISSVSSTLKELSIFNNNAPINLSLPNNLSYTLHGEVTNGQFRHYAAKNFRIIRELDKISFSGTINNEQSEASIVLFNENAEIIIEE</sequence>
<keyword evidence="1" id="KW-0732">Signal</keyword>
<dbReference type="OrthoDB" id="1118291at2"/>
<dbReference type="RefSeq" id="WP_109263097.1">
    <property type="nucleotide sequence ID" value="NZ_QEWP01000002.1"/>
</dbReference>
<proteinExistence type="predicted"/>
<gene>
    <name evidence="2" type="ORF">DDZ16_03795</name>
</gene>
<evidence type="ECO:0000313" key="3">
    <source>
        <dbReference type="Proteomes" id="UP000244956"/>
    </source>
</evidence>
<reference evidence="2 3" key="1">
    <citation type="submission" date="2018-05" db="EMBL/GenBank/DDBJ databases">
        <title>Marinilabilia rubrum sp. nov., isolated from saltern sediment.</title>
        <authorList>
            <person name="Zhang R."/>
        </authorList>
    </citation>
    <scope>NUCLEOTIDE SEQUENCE [LARGE SCALE GENOMIC DNA]</scope>
    <source>
        <strain evidence="2 3">WTE16</strain>
    </source>
</reference>
<dbReference type="Proteomes" id="UP000244956">
    <property type="component" value="Unassembled WGS sequence"/>
</dbReference>
<protein>
    <recommendedName>
        <fullName evidence="4">Adhesin domain-containing protein</fullName>
    </recommendedName>
</protein>
<evidence type="ECO:0008006" key="4">
    <source>
        <dbReference type="Google" id="ProtNLM"/>
    </source>
</evidence>
<dbReference type="EMBL" id="QEWP01000002">
    <property type="protein sequence ID" value="PWE00726.1"/>
    <property type="molecule type" value="Genomic_DNA"/>
</dbReference>
<feature type="signal peptide" evidence="1">
    <location>
        <begin position="1"/>
        <end position="22"/>
    </location>
</feature>
<feature type="chain" id="PRO_5015538988" description="Adhesin domain-containing protein" evidence="1">
    <location>
        <begin position="23"/>
        <end position="349"/>
    </location>
</feature>
<dbReference type="AlphaFoldDB" id="A0A2U2BCD0"/>
<comment type="caution">
    <text evidence="2">The sequence shown here is derived from an EMBL/GenBank/DDBJ whole genome shotgun (WGS) entry which is preliminary data.</text>
</comment>
<accession>A0A2U2BCD0</accession>
<evidence type="ECO:0000256" key="1">
    <source>
        <dbReference type="SAM" id="SignalP"/>
    </source>
</evidence>
<name>A0A2U2BCD0_9BACT</name>
<organism evidence="2 3">
    <name type="scientific">Marinilabilia rubra</name>
    <dbReference type="NCBI Taxonomy" id="2162893"/>
    <lineage>
        <taxon>Bacteria</taxon>
        <taxon>Pseudomonadati</taxon>
        <taxon>Bacteroidota</taxon>
        <taxon>Bacteroidia</taxon>
        <taxon>Marinilabiliales</taxon>
        <taxon>Marinilabiliaceae</taxon>
        <taxon>Marinilabilia</taxon>
    </lineage>
</organism>
<evidence type="ECO:0000313" key="2">
    <source>
        <dbReference type="EMBL" id="PWE00726.1"/>
    </source>
</evidence>